<accession>A0A060XG85</accession>
<dbReference type="PaxDb" id="8022-A0A060XG85"/>
<organism evidence="2 3">
    <name type="scientific">Oncorhynchus mykiss</name>
    <name type="common">Rainbow trout</name>
    <name type="synonym">Salmo gairdneri</name>
    <dbReference type="NCBI Taxonomy" id="8022"/>
    <lineage>
        <taxon>Eukaryota</taxon>
        <taxon>Metazoa</taxon>
        <taxon>Chordata</taxon>
        <taxon>Craniata</taxon>
        <taxon>Vertebrata</taxon>
        <taxon>Euteleostomi</taxon>
        <taxon>Actinopterygii</taxon>
        <taxon>Neopterygii</taxon>
        <taxon>Teleostei</taxon>
        <taxon>Protacanthopterygii</taxon>
        <taxon>Salmoniformes</taxon>
        <taxon>Salmonidae</taxon>
        <taxon>Salmoninae</taxon>
        <taxon>Oncorhynchus</taxon>
    </lineage>
</organism>
<evidence type="ECO:0000256" key="1">
    <source>
        <dbReference type="SAM" id="MobiDB-lite"/>
    </source>
</evidence>
<name>A0A060XG85_ONCMY</name>
<feature type="region of interest" description="Disordered" evidence="1">
    <location>
        <begin position="58"/>
        <end position="99"/>
    </location>
</feature>
<reference evidence="2" key="1">
    <citation type="journal article" date="2014" name="Nat. Commun.">
        <title>The rainbow trout genome provides novel insights into evolution after whole-genome duplication in vertebrates.</title>
        <authorList>
            <person name="Berthelot C."/>
            <person name="Brunet F."/>
            <person name="Chalopin D."/>
            <person name="Juanchich A."/>
            <person name="Bernard M."/>
            <person name="Noel B."/>
            <person name="Bento P."/>
            <person name="Da Silva C."/>
            <person name="Labadie K."/>
            <person name="Alberti A."/>
            <person name="Aury J.M."/>
            <person name="Louis A."/>
            <person name="Dehais P."/>
            <person name="Bardou P."/>
            <person name="Montfort J."/>
            <person name="Klopp C."/>
            <person name="Cabau C."/>
            <person name="Gaspin C."/>
            <person name="Thorgaard G.H."/>
            <person name="Boussaha M."/>
            <person name="Quillet E."/>
            <person name="Guyomard R."/>
            <person name="Galiana D."/>
            <person name="Bobe J."/>
            <person name="Volff J.N."/>
            <person name="Genet C."/>
            <person name="Wincker P."/>
            <person name="Jaillon O."/>
            <person name="Roest Crollius H."/>
            <person name="Guiguen Y."/>
        </authorList>
    </citation>
    <scope>NUCLEOTIDE SEQUENCE [LARGE SCALE GENOMIC DNA]</scope>
</reference>
<feature type="compositionally biased region" description="Gly residues" evidence="1">
    <location>
        <begin position="67"/>
        <end position="85"/>
    </location>
</feature>
<dbReference type="AlphaFoldDB" id="A0A060XG85"/>
<evidence type="ECO:0008006" key="4">
    <source>
        <dbReference type="Google" id="ProtNLM"/>
    </source>
</evidence>
<gene>
    <name evidence="2" type="ORF">GSONMT00008839001</name>
</gene>
<reference evidence="2" key="2">
    <citation type="submission" date="2014-03" db="EMBL/GenBank/DDBJ databases">
        <authorList>
            <person name="Genoscope - CEA"/>
        </authorList>
    </citation>
    <scope>NUCLEOTIDE SEQUENCE</scope>
</reference>
<evidence type="ECO:0000313" key="2">
    <source>
        <dbReference type="EMBL" id="CDQ76324.1"/>
    </source>
</evidence>
<evidence type="ECO:0000313" key="3">
    <source>
        <dbReference type="Proteomes" id="UP000193380"/>
    </source>
</evidence>
<proteinExistence type="predicted"/>
<sequence length="134" mass="14706">MYLLTLLNTNTFQVHINTSLSFLSLVDQDYSNRLQQLGDQKDNCCVICPTGVAQTQRQQRQWRGQGRCPGGGWPTAGSGSDGGGPNTVAPPYSPTATEGGALLHEAPVNLLRERILGLPLPEPLKMYLLHYREK</sequence>
<protein>
    <recommendedName>
        <fullName evidence="4">SOCS box domain-containing protein</fullName>
    </recommendedName>
</protein>
<dbReference type="STRING" id="8022.A0A060XG85"/>
<dbReference type="Proteomes" id="UP000193380">
    <property type="component" value="Unassembled WGS sequence"/>
</dbReference>
<dbReference type="EMBL" id="FR905129">
    <property type="protein sequence ID" value="CDQ76324.1"/>
    <property type="molecule type" value="Genomic_DNA"/>
</dbReference>